<feature type="region of interest" description="Disordered" evidence="1">
    <location>
        <begin position="1"/>
        <end position="20"/>
    </location>
</feature>
<evidence type="ECO:0000256" key="1">
    <source>
        <dbReference type="SAM" id="MobiDB-lite"/>
    </source>
</evidence>
<dbReference type="AlphaFoldDB" id="A0A8J5T0P7"/>
<reference evidence="2" key="2">
    <citation type="submission" date="2021-02" db="EMBL/GenBank/DDBJ databases">
        <authorList>
            <person name="Kimball J.A."/>
            <person name="Haas M.W."/>
            <person name="Macchietto M."/>
            <person name="Kono T."/>
            <person name="Duquette J."/>
            <person name="Shao M."/>
        </authorList>
    </citation>
    <scope>NUCLEOTIDE SEQUENCE</scope>
    <source>
        <tissue evidence="2">Fresh leaf tissue</tissue>
    </source>
</reference>
<feature type="compositionally biased region" description="Low complexity" evidence="1">
    <location>
        <begin position="94"/>
        <end position="109"/>
    </location>
</feature>
<accession>A0A8J5T0P7</accession>
<protein>
    <submittedName>
        <fullName evidence="2">Uncharacterized protein</fullName>
    </submittedName>
</protein>
<keyword evidence="3" id="KW-1185">Reference proteome</keyword>
<evidence type="ECO:0000313" key="3">
    <source>
        <dbReference type="Proteomes" id="UP000729402"/>
    </source>
</evidence>
<proteinExistence type="predicted"/>
<gene>
    <name evidence="2" type="ORF">GUJ93_ZPchr0004g38688</name>
</gene>
<evidence type="ECO:0000313" key="2">
    <source>
        <dbReference type="EMBL" id="KAG8065376.1"/>
    </source>
</evidence>
<name>A0A8J5T0P7_ZIZPA</name>
<feature type="region of interest" description="Disordered" evidence="1">
    <location>
        <begin position="89"/>
        <end position="133"/>
    </location>
</feature>
<comment type="caution">
    <text evidence="2">The sequence shown here is derived from an EMBL/GenBank/DDBJ whole genome shotgun (WGS) entry which is preliminary data.</text>
</comment>
<dbReference type="Proteomes" id="UP000729402">
    <property type="component" value="Unassembled WGS sequence"/>
</dbReference>
<sequence length="179" mass="18772">MEEHAPSSPSPRGGLEVAPIVETERSEPEVAIADSKPGAPEVVIVDSELGASQTHQRGAGLFMALECPDLSPIVEEDEDAARVVEVRHNVVDLEGSSGDSEDSSSGSNSEESDEDPLGEGGNEGASDEASLLAPSEDVAKVLDVIDRSSAPEAYSNRVPVPRPFVLPEVPTGELISRYL</sequence>
<dbReference type="EMBL" id="JAAALK010000285">
    <property type="protein sequence ID" value="KAG8065376.1"/>
    <property type="molecule type" value="Genomic_DNA"/>
</dbReference>
<organism evidence="2 3">
    <name type="scientific">Zizania palustris</name>
    <name type="common">Northern wild rice</name>
    <dbReference type="NCBI Taxonomy" id="103762"/>
    <lineage>
        <taxon>Eukaryota</taxon>
        <taxon>Viridiplantae</taxon>
        <taxon>Streptophyta</taxon>
        <taxon>Embryophyta</taxon>
        <taxon>Tracheophyta</taxon>
        <taxon>Spermatophyta</taxon>
        <taxon>Magnoliopsida</taxon>
        <taxon>Liliopsida</taxon>
        <taxon>Poales</taxon>
        <taxon>Poaceae</taxon>
        <taxon>BOP clade</taxon>
        <taxon>Oryzoideae</taxon>
        <taxon>Oryzeae</taxon>
        <taxon>Zizaniinae</taxon>
        <taxon>Zizania</taxon>
    </lineage>
</organism>
<reference evidence="2" key="1">
    <citation type="journal article" date="2021" name="bioRxiv">
        <title>Whole Genome Assembly and Annotation of Northern Wild Rice, Zizania palustris L., Supports a Whole Genome Duplication in the Zizania Genus.</title>
        <authorList>
            <person name="Haas M."/>
            <person name="Kono T."/>
            <person name="Macchietto M."/>
            <person name="Millas R."/>
            <person name="McGilp L."/>
            <person name="Shao M."/>
            <person name="Duquette J."/>
            <person name="Hirsch C.N."/>
            <person name="Kimball J."/>
        </authorList>
    </citation>
    <scope>NUCLEOTIDE SEQUENCE</scope>
    <source>
        <tissue evidence="2">Fresh leaf tissue</tissue>
    </source>
</reference>